<dbReference type="GO" id="GO:0016020">
    <property type="term" value="C:membrane"/>
    <property type="evidence" value="ECO:0007669"/>
    <property type="project" value="UniProtKB-SubCell"/>
</dbReference>
<dbReference type="Proteomes" id="UP000824469">
    <property type="component" value="Unassembled WGS sequence"/>
</dbReference>
<evidence type="ECO:0000313" key="7">
    <source>
        <dbReference type="EMBL" id="KAH9330573.1"/>
    </source>
</evidence>
<accession>A0AA38LMH4</accession>
<sequence length="284" mass="31671">MFRATNTIVGLLNFLTFLLSIPILGGGIWLATRKSGDCLHFLQWPIIIIGGAIMLLSFAGFVGACFRVTSLLWLYLFFMLLLILAYLGCIIFAFAVTDKGDGHAVLGTGFSEYRLGDFSQWTQNRVKDAGSWQNIRSCVRDAGVCKRLGAKTVLFSSAGFFQQRLSPIQAGCCKPPTSCGYSYVNATFWSGTLSYTDPDCVKWSNNQDQLCYDCDSCKAGVLANLKHDWHKVSVLNIVVFILLVIVYVIGCGAFRNNLRRDNDESYGEARMTKSRPSWLNRIRD</sequence>
<keyword evidence="4 6" id="KW-1133">Transmembrane helix</keyword>
<comment type="subcellular location">
    <subcellularLocation>
        <location evidence="1">Membrane</location>
        <topology evidence="1">Multi-pass membrane protein</topology>
    </subcellularLocation>
</comment>
<dbReference type="InterPro" id="IPR018499">
    <property type="entry name" value="Tetraspanin/Peripherin"/>
</dbReference>
<dbReference type="Pfam" id="PF00335">
    <property type="entry name" value="Tetraspanin"/>
    <property type="match status" value="1"/>
</dbReference>
<dbReference type="PANTHER" id="PTHR32191">
    <property type="entry name" value="TETRASPANIN-8-RELATED"/>
    <property type="match status" value="1"/>
</dbReference>
<name>A0AA38LMH4_TAXCH</name>
<proteinExistence type="inferred from homology"/>
<feature type="transmembrane region" description="Helical" evidence="6">
    <location>
        <begin position="44"/>
        <end position="66"/>
    </location>
</feature>
<evidence type="ECO:0000256" key="5">
    <source>
        <dbReference type="ARBA" id="ARBA00023136"/>
    </source>
</evidence>
<evidence type="ECO:0000256" key="2">
    <source>
        <dbReference type="ARBA" id="ARBA00006840"/>
    </source>
</evidence>
<dbReference type="AlphaFoldDB" id="A0AA38LMH4"/>
<keyword evidence="5 6" id="KW-0472">Membrane</keyword>
<dbReference type="PRINTS" id="PR00259">
    <property type="entry name" value="TMFOUR"/>
</dbReference>
<evidence type="ECO:0000313" key="8">
    <source>
        <dbReference type="Proteomes" id="UP000824469"/>
    </source>
</evidence>
<comment type="caution">
    <text evidence="7">The sequence shown here is derived from an EMBL/GenBank/DDBJ whole genome shotgun (WGS) entry which is preliminary data.</text>
</comment>
<dbReference type="InterPro" id="IPR044991">
    <property type="entry name" value="TET_plant"/>
</dbReference>
<reference evidence="7 8" key="1">
    <citation type="journal article" date="2021" name="Nat. Plants">
        <title>The Taxus genome provides insights into paclitaxel biosynthesis.</title>
        <authorList>
            <person name="Xiong X."/>
            <person name="Gou J."/>
            <person name="Liao Q."/>
            <person name="Li Y."/>
            <person name="Zhou Q."/>
            <person name="Bi G."/>
            <person name="Li C."/>
            <person name="Du R."/>
            <person name="Wang X."/>
            <person name="Sun T."/>
            <person name="Guo L."/>
            <person name="Liang H."/>
            <person name="Lu P."/>
            <person name="Wu Y."/>
            <person name="Zhang Z."/>
            <person name="Ro D.K."/>
            <person name="Shang Y."/>
            <person name="Huang S."/>
            <person name="Yan J."/>
        </authorList>
    </citation>
    <scope>NUCLEOTIDE SEQUENCE [LARGE SCALE GENOMIC DNA]</scope>
    <source>
        <strain evidence="7">Ta-2019</strain>
    </source>
</reference>
<organism evidence="7 8">
    <name type="scientific">Taxus chinensis</name>
    <name type="common">Chinese yew</name>
    <name type="synonym">Taxus wallichiana var. chinensis</name>
    <dbReference type="NCBI Taxonomy" id="29808"/>
    <lineage>
        <taxon>Eukaryota</taxon>
        <taxon>Viridiplantae</taxon>
        <taxon>Streptophyta</taxon>
        <taxon>Embryophyta</taxon>
        <taxon>Tracheophyta</taxon>
        <taxon>Spermatophyta</taxon>
        <taxon>Pinopsida</taxon>
        <taxon>Pinidae</taxon>
        <taxon>Conifers II</taxon>
        <taxon>Cupressales</taxon>
        <taxon>Taxaceae</taxon>
        <taxon>Taxus</taxon>
    </lineage>
</organism>
<dbReference type="EMBL" id="JAHRHJ020000001">
    <property type="protein sequence ID" value="KAH9330573.1"/>
    <property type="molecule type" value="Genomic_DNA"/>
</dbReference>
<evidence type="ECO:0008006" key="9">
    <source>
        <dbReference type="Google" id="ProtNLM"/>
    </source>
</evidence>
<dbReference type="GO" id="GO:0009734">
    <property type="term" value="P:auxin-activated signaling pathway"/>
    <property type="evidence" value="ECO:0007669"/>
    <property type="project" value="InterPro"/>
</dbReference>
<evidence type="ECO:0000256" key="1">
    <source>
        <dbReference type="ARBA" id="ARBA00004141"/>
    </source>
</evidence>
<feature type="transmembrane region" description="Helical" evidence="6">
    <location>
        <begin position="12"/>
        <end position="32"/>
    </location>
</feature>
<evidence type="ECO:0000256" key="4">
    <source>
        <dbReference type="ARBA" id="ARBA00022989"/>
    </source>
</evidence>
<evidence type="ECO:0000256" key="3">
    <source>
        <dbReference type="ARBA" id="ARBA00022692"/>
    </source>
</evidence>
<keyword evidence="3 6" id="KW-0812">Transmembrane</keyword>
<evidence type="ECO:0000256" key="6">
    <source>
        <dbReference type="SAM" id="Phobius"/>
    </source>
</evidence>
<comment type="similarity">
    <text evidence="2">Belongs to the tetraspanin (TM4SF) family.</text>
</comment>
<dbReference type="OMA" id="ADCTRWS"/>
<feature type="transmembrane region" description="Helical" evidence="6">
    <location>
        <begin position="234"/>
        <end position="254"/>
    </location>
</feature>
<gene>
    <name evidence="7" type="ORF">KI387_002681</name>
</gene>
<feature type="transmembrane region" description="Helical" evidence="6">
    <location>
        <begin position="73"/>
        <end position="96"/>
    </location>
</feature>
<keyword evidence="8" id="KW-1185">Reference proteome</keyword>
<protein>
    <recommendedName>
        <fullName evidence="9">Tetraspanin-3</fullName>
    </recommendedName>
</protein>